<reference evidence="2 3" key="1">
    <citation type="submission" date="2020-03" db="EMBL/GenBank/DDBJ databases">
        <title>Soil Listeria distribution.</title>
        <authorList>
            <person name="Liao J."/>
            <person name="Wiedmann M."/>
        </authorList>
    </citation>
    <scope>NUCLEOTIDE SEQUENCE [LARGE SCALE GENOMIC DNA]</scope>
    <source>
        <strain evidence="2 3">FSL L7-1614</strain>
    </source>
</reference>
<keyword evidence="1" id="KW-0472">Membrane</keyword>
<dbReference type="RefSeq" id="WP_185387984.1">
    <property type="nucleotide sequence ID" value="NZ_JAARQN010000001.1"/>
</dbReference>
<feature type="transmembrane region" description="Helical" evidence="1">
    <location>
        <begin position="82"/>
        <end position="101"/>
    </location>
</feature>
<protein>
    <submittedName>
        <fullName evidence="2">DUF2207 domain-containing protein</fullName>
    </submittedName>
</protein>
<dbReference type="AlphaFoldDB" id="A0A841YU34"/>
<name>A0A841YU34_9LIST</name>
<dbReference type="EMBL" id="JAARQN010000001">
    <property type="protein sequence ID" value="MBC1456492.1"/>
    <property type="molecule type" value="Genomic_DNA"/>
</dbReference>
<gene>
    <name evidence="2" type="ORF">HB850_01910</name>
</gene>
<evidence type="ECO:0000256" key="1">
    <source>
        <dbReference type="SAM" id="Phobius"/>
    </source>
</evidence>
<dbReference type="Proteomes" id="UP000569903">
    <property type="component" value="Unassembled WGS sequence"/>
</dbReference>
<feature type="transmembrane region" description="Helical" evidence="1">
    <location>
        <begin position="57"/>
        <end position="76"/>
    </location>
</feature>
<comment type="caution">
    <text evidence="2">The sequence shown here is derived from an EMBL/GenBank/DDBJ whole genome shotgun (WGS) entry which is preliminary data.</text>
</comment>
<sequence length="147" mass="16884">MIIIKNDLEPFSKLLSTVKEQADDITTLNETLDSLSLEELERTKAYFSGTGTRISFYQLRAIIIGSFIVGMMIFILNMFQEYFFVAVIAVIFLLVCVIELFRTAFTFPIRTNLALAYARGKYDRVVNLIDIILAERYAEVRKNSMKS</sequence>
<proteinExistence type="predicted"/>
<organism evidence="2 3">
    <name type="scientific">Listeria newyorkensis</name>
    <dbReference type="NCBI Taxonomy" id="1497681"/>
    <lineage>
        <taxon>Bacteria</taxon>
        <taxon>Bacillati</taxon>
        <taxon>Bacillota</taxon>
        <taxon>Bacilli</taxon>
        <taxon>Bacillales</taxon>
        <taxon>Listeriaceae</taxon>
        <taxon>Listeria</taxon>
    </lineage>
</organism>
<accession>A0A841YU34</accession>
<keyword evidence="1" id="KW-1133">Transmembrane helix</keyword>
<evidence type="ECO:0000313" key="2">
    <source>
        <dbReference type="EMBL" id="MBC1456492.1"/>
    </source>
</evidence>
<keyword evidence="1" id="KW-0812">Transmembrane</keyword>
<evidence type="ECO:0000313" key="3">
    <source>
        <dbReference type="Proteomes" id="UP000569903"/>
    </source>
</evidence>